<name>A0ABM1LB17_GEKJA</name>
<evidence type="ECO:0000256" key="4">
    <source>
        <dbReference type="ARBA" id="ARBA00023242"/>
    </source>
</evidence>
<dbReference type="Gene3D" id="2.30.18.10">
    <property type="entry name" value="Transcription factor IIA (TFIIA), beta-barrel domain"/>
    <property type="match status" value="1"/>
</dbReference>
<dbReference type="SMART" id="SM01371">
    <property type="entry name" value="TFIIA"/>
    <property type="match status" value="1"/>
</dbReference>
<evidence type="ECO:0000256" key="3">
    <source>
        <dbReference type="ARBA" id="ARBA00023163"/>
    </source>
</evidence>
<dbReference type="SUPFAM" id="SSF50784">
    <property type="entry name" value="Transcription factor IIA (TFIIA), beta-barrel domain"/>
    <property type="match status" value="1"/>
</dbReference>
<organism evidence="6 7">
    <name type="scientific">Gekko japonicus</name>
    <name type="common">Schlegel's Japanese gecko</name>
    <dbReference type="NCBI Taxonomy" id="146911"/>
    <lineage>
        <taxon>Eukaryota</taxon>
        <taxon>Metazoa</taxon>
        <taxon>Chordata</taxon>
        <taxon>Craniata</taxon>
        <taxon>Vertebrata</taxon>
        <taxon>Euteleostomi</taxon>
        <taxon>Lepidosauria</taxon>
        <taxon>Squamata</taxon>
        <taxon>Bifurcata</taxon>
        <taxon>Gekkota</taxon>
        <taxon>Gekkonidae</taxon>
        <taxon>Gekkoninae</taxon>
        <taxon>Gekko</taxon>
    </lineage>
</organism>
<sequence>MAHGNPVPKFYKSVIGDVIDGVRDVFAEEGVDERVLKELKRRWETKVMQSKATEGFFRRSHLSPQFTLHLPQNVPQPLQTSTFNDICLGVAAGRGIRQPSTTTTAELASSRAGGAILSLPSGLAYPIQIPAGVTLQTASGQLYKVNMPVVVTQAPGGGTVLQNPVQQILQQLGQQPSQPQTTAASATQVNSLSVQVSGNESLQVQKKPFAPQQMGPEEKTLPSAAVLQDTTEQREEVMGSGMSQEPSSLLESPQNADIQAAVHVSKSSEADCARVAAEMAPSGFSKERELPMNPDHPLDADDIIELIIMGNELDDSVLLRDEATLSFAEELDSSMQLESSLRTQKDITSDLEEIIQLDGTSDVSPKAEIESPRDGEDEEIVGIVDAEELKVLDEEEEEEVENSTSDNPSLSSTSDTDERSVDIIEEDPLNSGDDVSEQETPDVFDTDNIIVCQYDKVQRSKNRWKFYLKDGVMCFGGKDYVFSKAIGDAEW</sequence>
<keyword evidence="4" id="KW-0539">Nucleus</keyword>
<feature type="region of interest" description="Disordered" evidence="5">
    <location>
        <begin position="357"/>
        <end position="421"/>
    </location>
</feature>
<reference evidence="7" key="1">
    <citation type="submission" date="2025-08" db="UniProtKB">
        <authorList>
            <consortium name="RefSeq"/>
        </authorList>
    </citation>
    <scope>IDENTIFICATION</scope>
</reference>
<dbReference type="CDD" id="cd07976">
    <property type="entry name" value="TFIIA_alpha_beta_like"/>
    <property type="match status" value="2"/>
</dbReference>
<dbReference type="InterPro" id="IPR004855">
    <property type="entry name" value="TFIIA_asu/bsu"/>
</dbReference>
<feature type="compositionally biased region" description="Basic and acidic residues" evidence="5">
    <location>
        <begin position="365"/>
        <end position="374"/>
    </location>
</feature>
<dbReference type="SUPFAM" id="SSF47396">
    <property type="entry name" value="Transcription factor IIA (TFIIA), alpha-helical domain"/>
    <property type="match status" value="1"/>
</dbReference>
<proteinExistence type="inferred from homology"/>
<comment type="similarity">
    <text evidence="2">Belongs to the TFIIA subunit 1 family.</text>
</comment>
<dbReference type="Pfam" id="PF03153">
    <property type="entry name" value="TFIIA"/>
    <property type="match status" value="1"/>
</dbReference>
<feature type="region of interest" description="Disordered" evidence="5">
    <location>
        <begin position="230"/>
        <end position="252"/>
    </location>
</feature>
<accession>A0ABM1LB17</accession>
<feature type="compositionally biased region" description="Polar residues" evidence="5">
    <location>
        <begin position="241"/>
        <end position="252"/>
    </location>
</feature>
<dbReference type="InterPro" id="IPR009088">
    <property type="entry name" value="TFIIA_b-brl"/>
</dbReference>
<dbReference type="GeneID" id="107124250"/>
<evidence type="ECO:0000256" key="1">
    <source>
        <dbReference type="ARBA" id="ARBA00004123"/>
    </source>
</evidence>
<evidence type="ECO:0000313" key="6">
    <source>
        <dbReference type="Proteomes" id="UP000694871"/>
    </source>
</evidence>
<dbReference type="RefSeq" id="XP_015283154.1">
    <property type="nucleotide sequence ID" value="XM_015427668.1"/>
</dbReference>
<dbReference type="Proteomes" id="UP000694871">
    <property type="component" value="Unplaced"/>
</dbReference>
<evidence type="ECO:0000256" key="2">
    <source>
        <dbReference type="ARBA" id="ARBA00010059"/>
    </source>
</evidence>
<dbReference type="PANTHER" id="PTHR12694">
    <property type="entry name" value="TRANSCRIPTION INITIATION FACTOR IIA SUBUNIT 1"/>
    <property type="match status" value="1"/>
</dbReference>
<evidence type="ECO:0000256" key="5">
    <source>
        <dbReference type="SAM" id="MobiDB-lite"/>
    </source>
</evidence>
<dbReference type="PANTHER" id="PTHR12694:SF9">
    <property type="entry name" value="TFIIA-ALPHA AND BETA-LIKE FACTOR"/>
    <property type="match status" value="1"/>
</dbReference>
<feature type="compositionally biased region" description="Low complexity" evidence="5">
    <location>
        <begin position="403"/>
        <end position="414"/>
    </location>
</feature>
<dbReference type="Gene3D" id="1.10.287.100">
    <property type="match status" value="1"/>
</dbReference>
<evidence type="ECO:0000313" key="7">
    <source>
        <dbReference type="RefSeq" id="XP_015283154.1"/>
    </source>
</evidence>
<comment type="subcellular location">
    <subcellularLocation>
        <location evidence="1">Nucleus</location>
    </subcellularLocation>
</comment>
<keyword evidence="6" id="KW-1185">Reference proteome</keyword>
<keyword evidence="3" id="KW-0804">Transcription</keyword>
<gene>
    <name evidence="7" type="primary">GTF2A1L</name>
</gene>
<protein>
    <submittedName>
        <fullName evidence="7">TFIIA-alpha and beta-like factor</fullName>
    </submittedName>
</protein>